<sequence>MSFINWGHESPEQLKARREMEERMMFEQMSYSAAVSAAATAGGSLNLLNGLYGVGADGLIYSLGRGEVNWPFDSESFPSSTVITLNTDDDCLYAAVDFDGEVFFIKIDKTTRELTFFDNDISDYVTKGASSLYYEGAGSFIYLDNFVKKSDVSSIIRVTLGVNLEGPFAYSTEVSEVDSIERGYMLRNLFMYDETPWAIAYAGPTVIIGPFDIDAGDFVYSNTLLPSPSDTRVEEIFAVLSTVEYKGTVYSAIVFADSELDGDINIGLFKVDTETGGALAPYYISFVKDLNLAGHGDVPVISIFSY</sequence>
<accession>A0A6J5Q784</accession>
<proteinExistence type="predicted"/>
<evidence type="ECO:0000313" key="1">
    <source>
        <dbReference type="EMBL" id="CAB4175434.1"/>
    </source>
</evidence>
<name>A0A6J5Q784_9CAUD</name>
<gene>
    <name evidence="1" type="ORF">UFOVP972_188</name>
</gene>
<organism evidence="1">
    <name type="scientific">uncultured Caudovirales phage</name>
    <dbReference type="NCBI Taxonomy" id="2100421"/>
    <lineage>
        <taxon>Viruses</taxon>
        <taxon>Duplodnaviria</taxon>
        <taxon>Heunggongvirae</taxon>
        <taxon>Uroviricota</taxon>
        <taxon>Caudoviricetes</taxon>
        <taxon>Peduoviridae</taxon>
        <taxon>Maltschvirus</taxon>
        <taxon>Maltschvirus maltsch</taxon>
    </lineage>
</organism>
<dbReference type="EMBL" id="LR796923">
    <property type="protein sequence ID" value="CAB4175434.1"/>
    <property type="molecule type" value="Genomic_DNA"/>
</dbReference>
<protein>
    <submittedName>
        <fullName evidence="1">Uncharacterized protein</fullName>
    </submittedName>
</protein>
<reference evidence="1" key="1">
    <citation type="submission" date="2020-05" db="EMBL/GenBank/DDBJ databases">
        <authorList>
            <person name="Chiriac C."/>
            <person name="Salcher M."/>
            <person name="Ghai R."/>
            <person name="Kavagutti S V."/>
        </authorList>
    </citation>
    <scope>NUCLEOTIDE SEQUENCE</scope>
</reference>